<keyword evidence="4" id="KW-0560">Oxidoreductase</keyword>
<dbReference type="PANTHER" id="PTHR43647">
    <property type="entry name" value="DEHYDROGENASE"/>
    <property type="match status" value="1"/>
</dbReference>
<evidence type="ECO:0000313" key="7">
    <source>
        <dbReference type="EMBL" id="KAK3350015.1"/>
    </source>
</evidence>
<dbReference type="AlphaFoldDB" id="A0AAJ0HG74"/>
<evidence type="ECO:0000256" key="2">
    <source>
        <dbReference type="ARBA" id="ARBA00022857"/>
    </source>
</evidence>
<dbReference type="EMBL" id="JAUIQD010000005">
    <property type="protein sequence ID" value="KAK3350015.1"/>
    <property type="molecule type" value="Genomic_DNA"/>
</dbReference>
<evidence type="ECO:0000256" key="3">
    <source>
        <dbReference type="ARBA" id="ARBA00022955"/>
    </source>
</evidence>
<name>A0AAJ0HG74_9PEZI</name>
<dbReference type="InterPro" id="IPR051593">
    <property type="entry name" value="Ergosterol_Biosynth_ERG27"/>
</dbReference>
<keyword evidence="1" id="KW-0444">Lipid biosynthesis</keyword>
<organism evidence="7 8">
    <name type="scientific">Lasiosphaeria hispida</name>
    <dbReference type="NCBI Taxonomy" id="260671"/>
    <lineage>
        <taxon>Eukaryota</taxon>
        <taxon>Fungi</taxon>
        <taxon>Dikarya</taxon>
        <taxon>Ascomycota</taxon>
        <taxon>Pezizomycotina</taxon>
        <taxon>Sordariomycetes</taxon>
        <taxon>Sordariomycetidae</taxon>
        <taxon>Sordariales</taxon>
        <taxon>Lasiosphaeriaceae</taxon>
        <taxon>Lasiosphaeria</taxon>
    </lineage>
</organism>
<evidence type="ECO:0000313" key="8">
    <source>
        <dbReference type="Proteomes" id="UP001275084"/>
    </source>
</evidence>
<evidence type="ECO:0000256" key="6">
    <source>
        <dbReference type="ARBA" id="ARBA00023593"/>
    </source>
</evidence>
<dbReference type="Gene3D" id="3.40.50.720">
    <property type="entry name" value="NAD(P)-binding Rossmann-like Domain"/>
    <property type="match status" value="1"/>
</dbReference>
<comment type="caution">
    <text evidence="7">The sequence shown here is derived from an EMBL/GenBank/DDBJ whole genome shotgun (WGS) entry which is preliminary data.</text>
</comment>
<evidence type="ECO:0008006" key="9">
    <source>
        <dbReference type="Google" id="ProtNLM"/>
    </source>
</evidence>
<sequence>MASAPWDTVPSHDTYFVLVTGANSGIGYGIGERLIDEFLLTRSLSAHVVLIPTTRTAKKSRETVEGLRRHAREFAETSDILRSRAGPDYDPRDTTRRVHILSVQLDLCDFLTIRHVADELIRGTLTGLVGSNAEDVDFFALLVDVKIPRLDSVIFNAGIGGWTGLAWGKMAHNILTKGLVQATTWPTFKASIAGHVVNPLAKAPKADKGEDVLLGEVFCANVLGHHLLAHALLPLLHRPVDSDLPRGRIIWESSVEPVWDCLSLADFQAIKTPAAYESSKRLTDVLCLSSSLPATQPYVKAYLQNPAAPNTPATTPPKIYLTHPGVVQTTLFPVNAFMFFWYRIVLYVARWLGSPWHVITAYAGACAPVWLALQEQGALDAAQAERVKWGSSNDRAGDCRVKKTEVEGWGWEGRVEGPDGAKGVLRRGVGRKSGAADLTEERRVEFEALGAKVWRELERLRIEWEDRIAKA</sequence>
<evidence type="ECO:0000256" key="4">
    <source>
        <dbReference type="ARBA" id="ARBA00023002"/>
    </source>
</evidence>
<protein>
    <recommendedName>
        <fullName evidence="9">3-keto-steroid reductase</fullName>
    </recommendedName>
</protein>
<evidence type="ECO:0000256" key="1">
    <source>
        <dbReference type="ARBA" id="ARBA00022516"/>
    </source>
</evidence>
<dbReference type="GO" id="GO:0005811">
    <property type="term" value="C:lipid droplet"/>
    <property type="evidence" value="ECO:0007669"/>
    <property type="project" value="TreeGrafter"/>
</dbReference>
<accession>A0AAJ0HG74</accession>
<evidence type="ECO:0000256" key="5">
    <source>
        <dbReference type="ARBA" id="ARBA00023098"/>
    </source>
</evidence>
<reference evidence="7" key="1">
    <citation type="journal article" date="2023" name="Mol. Phylogenet. Evol.">
        <title>Genome-scale phylogeny and comparative genomics of the fungal order Sordariales.</title>
        <authorList>
            <person name="Hensen N."/>
            <person name="Bonometti L."/>
            <person name="Westerberg I."/>
            <person name="Brannstrom I.O."/>
            <person name="Guillou S."/>
            <person name="Cros-Aarteil S."/>
            <person name="Calhoun S."/>
            <person name="Haridas S."/>
            <person name="Kuo A."/>
            <person name="Mondo S."/>
            <person name="Pangilinan J."/>
            <person name="Riley R."/>
            <person name="LaButti K."/>
            <person name="Andreopoulos B."/>
            <person name="Lipzen A."/>
            <person name="Chen C."/>
            <person name="Yan M."/>
            <person name="Daum C."/>
            <person name="Ng V."/>
            <person name="Clum A."/>
            <person name="Steindorff A."/>
            <person name="Ohm R.A."/>
            <person name="Martin F."/>
            <person name="Silar P."/>
            <person name="Natvig D.O."/>
            <person name="Lalanne C."/>
            <person name="Gautier V."/>
            <person name="Ament-Velasquez S.L."/>
            <person name="Kruys A."/>
            <person name="Hutchinson M.I."/>
            <person name="Powell A.J."/>
            <person name="Barry K."/>
            <person name="Miller A.N."/>
            <person name="Grigoriev I.V."/>
            <person name="Debuchy R."/>
            <person name="Gladieux P."/>
            <person name="Hiltunen Thoren M."/>
            <person name="Johannesson H."/>
        </authorList>
    </citation>
    <scope>NUCLEOTIDE SEQUENCE</scope>
    <source>
        <strain evidence="7">CBS 955.72</strain>
    </source>
</reference>
<dbReference type="Proteomes" id="UP001275084">
    <property type="component" value="Unassembled WGS sequence"/>
</dbReference>
<keyword evidence="5" id="KW-0443">Lipid metabolism</keyword>
<dbReference type="GO" id="GO:0005789">
    <property type="term" value="C:endoplasmic reticulum membrane"/>
    <property type="evidence" value="ECO:0007669"/>
    <property type="project" value="TreeGrafter"/>
</dbReference>
<comment type="similarity">
    <text evidence="6">Belongs to the short-chain dehydrogenases/reductases (SDR) family. ERG27 subfamily.</text>
</comment>
<reference evidence="7" key="2">
    <citation type="submission" date="2023-06" db="EMBL/GenBank/DDBJ databases">
        <authorList>
            <consortium name="Lawrence Berkeley National Laboratory"/>
            <person name="Haridas S."/>
            <person name="Hensen N."/>
            <person name="Bonometti L."/>
            <person name="Westerberg I."/>
            <person name="Brannstrom I.O."/>
            <person name="Guillou S."/>
            <person name="Cros-Aarteil S."/>
            <person name="Calhoun S."/>
            <person name="Kuo A."/>
            <person name="Mondo S."/>
            <person name="Pangilinan J."/>
            <person name="Riley R."/>
            <person name="Labutti K."/>
            <person name="Andreopoulos B."/>
            <person name="Lipzen A."/>
            <person name="Chen C."/>
            <person name="Yanf M."/>
            <person name="Daum C."/>
            <person name="Ng V."/>
            <person name="Clum A."/>
            <person name="Steindorff A."/>
            <person name="Ohm R."/>
            <person name="Martin F."/>
            <person name="Silar P."/>
            <person name="Natvig D."/>
            <person name="Lalanne C."/>
            <person name="Gautier V."/>
            <person name="Ament-Velasquez S.L."/>
            <person name="Kruys A."/>
            <person name="Hutchinson M.I."/>
            <person name="Powell A.J."/>
            <person name="Barry K."/>
            <person name="Miller A.N."/>
            <person name="Grigoriev I.V."/>
            <person name="Debuchy R."/>
            <person name="Gladieux P."/>
            <person name="Thoren M.H."/>
            <person name="Johannesson H."/>
        </authorList>
    </citation>
    <scope>NUCLEOTIDE SEQUENCE</scope>
    <source>
        <strain evidence="7">CBS 955.72</strain>
    </source>
</reference>
<keyword evidence="8" id="KW-1185">Reference proteome</keyword>
<dbReference type="PANTHER" id="PTHR43647:SF1">
    <property type="entry name" value="3-KETO-STEROID REDUCTASE ERG27"/>
    <property type="match status" value="1"/>
</dbReference>
<dbReference type="SUPFAM" id="SSF51735">
    <property type="entry name" value="NAD(P)-binding Rossmann-fold domains"/>
    <property type="match status" value="1"/>
</dbReference>
<keyword evidence="3" id="KW-0752">Steroid biosynthesis</keyword>
<keyword evidence="2" id="KW-0521">NADP</keyword>
<dbReference type="InterPro" id="IPR036291">
    <property type="entry name" value="NAD(P)-bd_dom_sf"/>
</dbReference>
<dbReference type="GO" id="GO:0006696">
    <property type="term" value="P:ergosterol biosynthetic process"/>
    <property type="evidence" value="ECO:0007669"/>
    <property type="project" value="TreeGrafter"/>
</dbReference>
<dbReference type="GO" id="GO:0005741">
    <property type="term" value="C:mitochondrial outer membrane"/>
    <property type="evidence" value="ECO:0007669"/>
    <property type="project" value="TreeGrafter"/>
</dbReference>
<proteinExistence type="inferred from homology"/>
<dbReference type="GO" id="GO:0000253">
    <property type="term" value="F:3-beta-hydroxysteroid 3-dehydrogenase (NADP+) activity"/>
    <property type="evidence" value="ECO:0007669"/>
    <property type="project" value="TreeGrafter"/>
</dbReference>
<gene>
    <name evidence="7" type="ORF">B0T25DRAFT_255966</name>
</gene>